<organism evidence="2 3">
    <name type="scientific">Flavobacterium cupriresistens</name>
    <dbReference type="NCBI Taxonomy" id="2893885"/>
    <lineage>
        <taxon>Bacteria</taxon>
        <taxon>Pseudomonadati</taxon>
        <taxon>Bacteroidota</taxon>
        <taxon>Flavobacteriia</taxon>
        <taxon>Flavobacteriales</taxon>
        <taxon>Flavobacteriaceae</taxon>
        <taxon>Flavobacterium</taxon>
    </lineage>
</organism>
<evidence type="ECO:0000313" key="3">
    <source>
        <dbReference type="Proteomes" id="UP001273350"/>
    </source>
</evidence>
<dbReference type="InterPro" id="IPR051683">
    <property type="entry name" value="Enoyl-CoA_Hydratase/Isomerase"/>
</dbReference>
<evidence type="ECO:0000256" key="1">
    <source>
        <dbReference type="ARBA" id="ARBA00005254"/>
    </source>
</evidence>
<evidence type="ECO:0000313" key="2">
    <source>
        <dbReference type="EMBL" id="MDX6191442.1"/>
    </source>
</evidence>
<gene>
    <name evidence="2" type="ORF">SGQ83_18955</name>
</gene>
<dbReference type="RefSeq" id="WP_230003679.1">
    <property type="nucleotide sequence ID" value="NZ_CP087134.1"/>
</dbReference>
<dbReference type="SUPFAM" id="SSF52096">
    <property type="entry name" value="ClpP/crotonase"/>
    <property type="match status" value="1"/>
</dbReference>
<comment type="similarity">
    <text evidence="1">Belongs to the enoyl-CoA hydratase/isomerase family.</text>
</comment>
<name>A0ABU4RFV1_9FLAO</name>
<comment type="caution">
    <text evidence="2">The sequence shown here is derived from an EMBL/GenBank/DDBJ whole genome shotgun (WGS) entry which is preliminary data.</text>
</comment>
<dbReference type="Proteomes" id="UP001273350">
    <property type="component" value="Unassembled WGS sequence"/>
</dbReference>
<reference evidence="2 3" key="1">
    <citation type="submission" date="2023-11" db="EMBL/GenBank/DDBJ databases">
        <title>Unpublished Manusciprt.</title>
        <authorList>
            <person name="Saticioglu I.B."/>
            <person name="Ay H."/>
            <person name="Ajmi N."/>
            <person name="Altun S."/>
            <person name="Duman M."/>
        </authorList>
    </citation>
    <scope>NUCLEOTIDE SEQUENCE [LARGE SCALE GENOMIC DNA]</scope>
    <source>
        <strain evidence="2 3">Fl-318</strain>
    </source>
</reference>
<dbReference type="Pfam" id="PF00378">
    <property type="entry name" value="ECH_1"/>
    <property type="match status" value="1"/>
</dbReference>
<protein>
    <submittedName>
        <fullName evidence="2">Enoyl-CoA hydratase/isomerase family protein</fullName>
    </submittedName>
</protein>
<dbReference type="PANTHER" id="PTHR42964">
    <property type="entry name" value="ENOYL-COA HYDRATASE"/>
    <property type="match status" value="1"/>
</dbReference>
<dbReference type="EMBL" id="JAWXVI010000010">
    <property type="protein sequence ID" value="MDX6191442.1"/>
    <property type="molecule type" value="Genomic_DNA"/>
</dbReference>
<accession>A0ABU4RFV1</accession>
<dbReference type="PANTHER" id="PTHR42964:SF1">
    <property type="entry name" value="POLYKETIDE BIOSYNTHESIS ENOYL-COA HYDRATASE PKSH-RELATED"/>
    <property type="match status" value="1"/>
</dbReference>
<keyword evidence="3" id="KW-1185">Reference proteome</keyword>
<sequence length="255" mass="27497">MSSDNQSGSLQTTIKNAIATVQFGHPASNSFPKTLLKRLTAEIHSLSSNETISIIVLQSEGSKVFCSGASFDELLAVENEEQGREFFSGFAHLLNAMRSCSKIIIGRVQGKAVGGGVGIIAACDYAFGTPESAVKLSELAIGIGPFVIEPAVSRKIGKMAMAEMTLAAHEWKTADWALQNGLFSKVCHADELDAAVASFAQKLSAYNPEALSEMKKIIWEGTENWESLLFERAAITGKLVLSDFTKNALMQFKKQ</sequence>
<proteinExistence type="inferred from homology"/>
<dbReference type="InterPro" id="IPR001753">
    <property type="entry name" value="Enoyl-CoA_hydra/iso"/>
</dbReference>
<dbReference type="InterPro" id="IPR029045">
    <property type="entry name" value="ClpP/crotonase-like_dom_sf"/>
</dbReference>
<dbReference type="CDD" id="cd06558">
    <property type="entry name" value="crotonase-like"/>
    <property type="match status" value="1"/>
</dbReference>
<dbReference type="Gene3D" id="3.90.226.10">
    <property type="entry name" value="2-enoyl-CoA Hydratase, Chain A, domain 1"/>
    <property type="match status" value="1"/>
</dbReference>